<dbReference type="InterPro" id="IPR026366">
    <property type="entry name" value="Seleno_YedE"/>
</dbReference>
<feature type="transmembrane region" description="Helical" evidence="1">
    <location>
        <begin position="64"/>
        <end position="82"/>
    </location>
</feature>
<gene>
    <name evidence="2" type="ORF">HMPREF3182_00396</name>
</gene>
<feature type="transmembrane region" description="Helical" evidence="1">
    <location>
        <begin position="94"/>
        <end position="112"/>
    </location>
</feature>
<sequence>MKGGSTMDVENKKICVIVSGLIIGIIATILVTLGNPANMGLDSISFLRDTMGALGFHQTAGAQYIRPELIGLVWGALILAVLRKQYHARGGSAPLVRFVVGFFVAIGAMVFMGDPFRMLMRIGGGDWAAIVGLVGFIVGAAIGAYFLNRGFTLPAVQEVNVLESAFMPILKIVLLILLLVAPTFIVFSSGEDIGAIHASIIISLIGGLIIGAIAQQMRFCFANTFRSLFLEKNVTMLLGWIGVLVAIFIVNGITHQFHSGVDMQPFANTDALWNFLGMVLVGWGCILIGGDPIRQLVRSGEGDTDAAITVIGMATGAALSENFALSSTVSGATPTGQIAVIIGIIVVLIISGYYSCKTCRTPHQEG</sequence>
<keyword evidence="3" id="KW-1185">Reference proteome</keyword>
<feature type="transmembrane region" description="Helical" evidence="1">
    <location>
        <begin position="337"/>
        <end position="356"/>
    </location>
</feature>
<reference evidence="3" key="1">
    <citation type="submission" date="2016-01" db="EMBL/GenBank/DDBJ databases">
        <authorList>
            <person name="Mitreva M."/>
            <person name="Pepin K.H."/>
            <person name="Mihindukulasuriya K.A."/>
            <person name="Fulton R."/>
            <person name="Fronick C."/>
            <person name="O'Laughlin M."/>
            <person name="Miner T."/>
            <person name="Herter B."/>
            <person name="Rosa B.A."/>
            <person name="Cordes M."/>
            <person name="Tomlinson C."/>
            <person name="Wollam A."/>
            <person name="Palsikar V.B."/>
            <person name="Mardis E.R."/>
            <person name="Wilson R.K."/>
        </authorList>
    </citation>
    <scope>NUCLEOTIDE SEQUENCE [LARGE SCALE GENOMIC DNA]</scope>
    <source>
        <strain evidence="3">KA00182</strain>
    </source>
</reference>
<evidence type="ECO:0000313" key="2">
    <source>
        <dbReference type="EMBL" id="KXB92602.1"/>
    </source>
</evidence>
<dbReference type="STRING" id="1588748.HMPREF3182_00396"/>
<name>A0A134CK58_9FIRM</name>
<feature type="transmembrane region" description="Helical" evidence="1">
    <location>
        <begin position="234"/>
        <end position="253"/>
    </location>
</feature>
<dbReference type="NCBIfam" id="TIGR04112">
    <property type="entry name" value="seleno_YedE"/>
    <property type="match status" value="1"/>
</dbReference>
<dbReference type="Proteomes" id="UP000070160">
    <property type="component" value="Unassembled WGS sequence"/>
</dbReference>
<feature type="transmembrane region" description="Helical" evidence="1">
    <location>
        <begin position="127"/>
        <end position="147"/>
    </location>
</feature>
<keyword evidence="1" id="KW-1133">Transmembrane helix</keyword>
<feature type="transmembrane region" description="Helical" evidence="1">
    <location>
        <begin position="273"/>
        <end position="293"/>
    </location>
</feature>
<keyword evidence="1" id="KW-0812">Transmembrane</keyword>
<dbReference type="AlphaFoldDB" id="A0A134CK58"/>
<comment type="caution">
    <text evidence="2">The sequence shown here is derived from an EMBL/GenBank/DDBJ whole genome shotgun (WGS) entry which is preliminary data.</text>
</comment>
<evidence type="ECO:0000313" key="3">
    <source>
        <dbReference type="Proteomes" id="UP000070160"/>
    </source>
</evidence>
<feature type="transmembrane region" description="Helical" evidence="1">
    <location>
        <begin position="193"/>
        <end position="214"/>
    </location>
</feature>
<proteinExistence type="predicted"/>
<evidence type="ECO:0000256" key="1">
    <source>
        <dbReference type="SAM" id="Phobius"/>
    </source>
</evidence>
<protein>
    <submittedName>
        <fullName evidence="2">Uncharacterized protein</fullName>
    </submittedName>
</protein>
<feature type="transmembrane region" description="Helical" evidence="1">
    <location>
        <begin position="305"/>
        <end position="325"/>
    </location>
</feature>
<keyword evidence="1" id="KW-0472">Membrane</keyword>
<accession>A0A134CK58</accession>
<feature type="transmembrane region" description="Helical" evidence="1">
    <location>
        <begin position="14"/>
        <end position="33"/>
    </location>
</feature>
<feature type="transmembrane region" description="Helical" evidence="1">
    <location>
        <begin position="168"/>
        <end position="187"/>
    </location>
</feature>
<dbReference type="PATRIC" id="fig|1588748.3.peg.385"/>
<dbReference type="EMBL" id="LSDT01000011">
    <property type="protein sequence ID" value="KXB92602.1"/>
    <property type="molecule type" value="Genomic_DNA"/>
</dbReference>
<dbReference type="Pfam" id="PF04143">
    <property type="entry name" value="Sulf_transp"/>
    <property type="match status" value="1"/>
</dbReference>
<organism evidence="2 3">
    <name type="scientific">Megasphaera hutchinsoni</name>
    <dbReference type="NCBI Taxonomy" id="1588748"/>
    <lineage>
        <taxon>Bacteria</taxon>
        <taxon>Bacillati</taxon>
        <taxon>Bacillota</taxon>
        <taxon>Negativicutes</taxon>
        <taxon>Veillonellales</taxon>
        <taxon>Veillonellaceae</taxon>
        <taxon>Megasphaera</taxon>
    </lineage>
</organism>
<dbReference type="InterPro" id="IPR007272">
    <property type="entry name" value="Sulf_transp_TsuA/YedE"/>
</dbReference>